<dbReference type="Proteomes" id="UP000054018">
    <property type="component" value="Unassembled WGS sequence"/>
</dbReference>
<reference evidence="1 2" key="1">
    <citation type="submission" date="2014-04" db="EMBL/GenBank/DDBJ databases">
        <authorList>
            <consortium name="DOE Joint Genome Institute"/>
            <person name="Kuo A."/>
            <person name="Kohler A."/>
            <person name="Costa M.D."/>
            <person name="Nagy L.G."/>
            <person name="Floudas D."/>
            <person name="Copeland A."/>
            <person name="Barry K.W."/>
            <person name="Cichocki N."/>
            <person name="Veneault-Fourrey C."/>
            <person name="LaButti K."/>
            <person name="Lindquist E.A."/>
            <person name="Lipzen A."/>
            <person name="Lundell T."/>
            <person name="Morin E."/>
            <person name="Murat C."/>
            <person name="Sun H."/>
            <person name="Tunlid A."/>
            <person name="Henrissat B."/>
            <person name="Grigoriev I.V."/>
            <person name="Hibbett D.S."/>
            <person name="Martin F."/>
            <person name="Nordberg H.P."/>
            <person name="Cantor M.N."/>
            <person name="Hua S.X."/>
        </authorList>
    </citation>
    <scope>NUCLEOTIDE SEQUENCE [LARGE SCALE GENOMIC DNA]</scope>
    <source>
        <strain evidence="1 2">441</strain>
    </source>
</reference>
<reference evidence="2" key="2">
    <citation type="submission" date="2015-01" db="EMBL/GenBank/DDBJ databases">
        <title>Evolutionary Origins and Diversification of the Mycorrhizal Mutualists.</title>
        <authorList>
            <consortium name="DOE Joint Genome Institute"/>
            <consortium name="Mycorrhizal Genomics Consortium"/>
            <person name="Kohler A."/>
            <person name="Kuo A."/>
            <person name="Nagy L.G."/>
            <person name="Floudas D."/>
            <person name="Copeland A."/>
            <person name="Barry K.W."/>
            <person name="Cichocki N."/>
            <person name="Veneault-Fourrey C."/>
            <person name="LaButti K."/>
            <person name="Lindquist E.A."/>
            <person name="Lipzen A."/>
            <person name="Lundell T."/>
            <person name="Morin E."/>
            <person name="Murat C."/>
            <person name="Riley R."/>
            <person name="Ohm R."/>
            <person name="Sun H."/>
            <person name="Tunlid A."/>
            <person name="Henrissat B."/>
            <person name="Grigoriev I.V."/>
            <person name="Hibbett D.S."/>
            <person name="Martin F."/>
        </authorList>
    </citation>
    <scope>NUCLEOTIDE SEQUENCE [LARGE SCALE GENOMIC DNA]</scope>
    <source>
        <strain evidence="2">441</strain>
    </source>
</reference>
<evidence type="ECO:0000313" key="2">
    <source>
        <dbReference type="Proteomes" id="UP000054018"/>
    </source>
</evidence>
<evidence type="ECO:0000313" key="1">
    <source>
        <dbReference type="EMBL" id="KIK23627.1"/>
    </source>
</evidence>
<accession>A0A0C9ZMM6</accession>
<organism evidence="1 2">
    <name type="scientific">Pisolithus microcarpus 441</name>
    <dbReference type="NCBI Taxonomy" id="765257"/>
    <lineage>
        <taxon>Eukaryota</taxon>
        <taxon>Fungi</taxon>
        <taxon>Dikarya</taxon>
        <taxon>Basidiomycota</taxon>
        <taxon>Agaricomycotina</taxon>
        <taxon>Agaricomycetes</taxon>
        <taxon>Agaricomycetidae</taxon>
        <taxon>Boletales</taxon>
        <taxon>Sclerodermatineae</taxon>
        <taxon>Pisolithaceae</taxon>
        <taxon>Pisolithus</taxon>
    </lineage>
</organism>
<name>A0A0C9ZMM6_9AGAM</name>
<gene>
    <name evidence="1" type="ORF">PISMIDRAFT_679070</name>
</gene>
<sequence>MGHFEREFRLPTQYLTRTCPQHWPYGTIRTKRKKEDLAADRLSLNAHSSETLSPDIHMVHQFAKSGYLDRVYL</sequence>
<protein>
    <submittedName>
        <fullName evidence="1">Uncharacterized protein</fullName>
    </submittedName>
</protein>
<dbReference type="EMBL" id="KN833724">
    <property type="protein sequence ID" value="KIK23627.1"/>
    <property type="molecule type" value="Genomic_DNA"/>
</dbReference>
<proteinExistence type="predicted"/>
<dbReference type="HOGENOM" id="CLU_2705791_0_0_1"/>
<keyword evidence="2" id="KW-1185">Reference proteome</keyword>
<dbReference type="AlphaFoldDB" id="A0A0C9ZMM6"/>